<proteinExistence type="predicted"/>
<gene>
    <name evidence="1" type="ORF">MNBD_GAMMA03-1308</name>
</gene>
<evidence type="ECO:0008006" key="2">
    <source>
        <dbReference type="Google" id="ProtNLM"/>
    </source>
</evidence>
<protein>
    <recommendedName>
        <fullName evidence="2">Lipoprotein</fullName>
    </recommendedName>
</protein>
<reference evidence="1" key="1">
    <citation type="submission" date="2018-06" db="EMBL/GenBank/DDBJ databases">
        <authorList>
            <person name="Zhirakovskaya E."/>
        </authorList>
    </citation>
    <scope>NUCLEOTIDE SEQUENCE</scope>
</reference>
<sequence>MKYLNTLCIVSCLMLLSACNNDERSSISPNSNSDGTFLTATINGEKFSSSVKIVTYGIKSQTYLTTADNPDSSEFAFVLIIENNKDDDLKIIRSGFMEKEDTSGENKTWKLPDNFDFTSSVTESGDYLEGTFSFIANSFDKGIEDSDNQLVIVNGKFKAITTQGMRKNR</sequence>
<dbReference type="AlphaFoldDB" id="A0A3B0VY65"/>
<accession>A0A3B0VY65</accession>
<name>A0A3B0VY65_9ZZZZ</name>
<dbReference type="PROSITE" id="PS51257">
    <property type="entry name" value="PROKAR_LIPOPROTEIN"/>
    <property type="match status" value="1"/>
</dbReference>
<evidence type="ECO:0000313" key="1">
    <source>
        <dbReference type="EMBL" id="VAW48568.1"/>
    </source>
</evidence>
<dbReference type="EMBL" id="UOFC01000215">
    <property type="protein sequence ID" value="VAW48568.1"/>
    <property type="molecule type" value="Genomic_DNA"/>
</dbReference>
<organism evidence="1">
    <name type="scientific">hydrothermal vent metagenome</name>
    <dbReference type="NCBI Taxonomy" id="652676"/>
    <lineage>
        <taxon>unclassified sequences</taxon>
        <taxon>metagenomes</taxon>
        <taxon>ecological metagenomes</taxon>
    </lineage>
</organism>